<keyword evidence="2" id="KW-1185">Reference proteome</keyword>
<proteinExistence type="predicted"/>
<evidence type="ECO:0000313" key="2">
    <source>
        <dbReference type="Proteomes" id="UP000287853"/>
    </source>
</evidence>
<comment type="caution">
    <text evidence="1">The sequence shown here is derived from an EMBL/GenBank/DDBJ whole genome shotgun (WGS) entry which is preliminary data.</text>
</comment>
<organism evidence="1 2">
    <name type="scientific">Candidatus Electrothrix aarhusensis</name>
    <dbReference type="NCBI Taxonomy" id="1859131"/>
    <lineage>
        <taxon>Bacteria</taxon>
        <taxon>Pseudomonadati</taxon>
        <taxon>Thermodesulfobacteriota</taxon>
        <taxon>Desulfobulbia</taxon>
        <taxon>Desulfobulbales</taxon>
        <taxon>Desulfobulbaceae</taxon>
        <taxon>Candidatus Electrothrix</taxon>
    </lineage>
</organism>
<gene>
    <name evidence="1" type="ORF">H206_05579</name>
</gene>
<protein>
    <submittedName>
        <fullName evidence="1">Uncharacterized protein</fullName>
    </submittedName>
</protein>
<sequence length="39" mass="4444">MNPVSNRQLAVEDPVVEDLSAIVEVWEVAEIKRPILDLR</sequence>
<dbReference type="EMBL" id="MTKO01000020">
    <property type="protein sequence ID" value="RWX47829.1"/>
    <property type="molecule type" value="Genomic_DNA"/>
</dbReference>
<dbReference type="Proteomes" id="UP000287853">
    <property type="component" value="Unassembled WGS sequence"/>
</dbReference>
<dbReference type="AlphaFoldDB" id="A0A444J427"/>
<reference evidence="1 2" key="1">
    <citation type="submission" date="2017-01" db="EMBL/GenBank/DDBJ databases">
        <title>The cable genome- insights into the physiology and evolution of filamentous bacteria capable of sulfide oxidation via long distance electron transfer.</title>
        <authorList>
            <person name="Schreiber L."/>
            <person name="Bjerg J.T."/>
            <person name="Boggild A."/>
            <person name="Van De Vossenberg J."/>
            <person name="Meysman F."/>
            <person name="Nielsen L.P."/>
            <person name="Schramm A."/>
            <person name="Kjeldsen K.U."/>
        </authorList>
    </citation>
    <scope>NUCLEOTIDE SEQUENCE [LARGE SCALE GENOMIC DNA]</scope>
    <source>
        <strain evidence="1">MCF</strain>
    </source>
</reference>
<name>A0A444J427_9BACT</name>
<evidence type="ECO:0000313" key="1">
    <source>
        <dbReference type="EMBL" id="RWX47829.1"/>
    </source>
</evidence>
<accession>A0A444J427</accession>